<accession>A0ABV6QM19</accession>
<feature type="transmembrane region" description="Helical" evidence="2">
    <location>
        <begin position="114"/>
        <end position="139"/>
    </location>
</feature>
<dbReference type="RefSeq" id="WP_380048332.1">
    <property type="nucleotide sequence ID" value="NZ_JBHLTC010000018.1"/>
</dbReference>
<comment type="caution">
    <text evidence="3">The sequence shown here is derived from an EMBL/GenBank/DDBJ whole genome shotgun (WGS) entry which is preliminary data.</text>
</comment>
<gene>
    <name evidence="3" type="ORF">ACFFGN_16450</name>
</gene>
<dbReference type="EMBL" id="JBHLTC010000018">
    <property type="protein sequence ID" value="MFC0625676.1"/>
    <property type="molecule type" value="Genomic_DNA"/>
</dbReference>
<dbReference type="Proteomes" id="UP001589890">
    <property type="component" value="Unassembled WGS sequence"/>
</dbReference>
<feature type="transmembrane region" description="Helical" evidence="2">
    <location>
        <begin position="38"/>
        <end position="56"/>
    </location>
</feature>
<reference evidence="3 4" key="1">
    <citation type="submission" date="2024-09" db="EMBL/GenBank/DDBJ databases">
        <authorList>
            <person name="Sun Q."/>
            <person name="Mori K."/>
        </authorList>
    </citation>
    <scope>NUCLEOTIDE SEQUENCE [LARGE SCALE GENOMIC DNA]</scope>
    <source>
        <strain evidence="3 4">CGMCC 1.15906</strain>
    </source>
</reference>
<sequence>MNSPGAGALRSVRAAAVAVVTVGIAAGSHVLGGGAPPHPLALLILSVLAAVPVHLLSGRRLGFGLLLVLLGGGQFVVHHLLMAMATMQPGGHPHEMPPMVHPAAPVPTEGPTMLIAHVVATLLTGLLLAHGESLLWALWSLLRPLLVVPGGFVAVSRPKPLPIATIRRPLRVTAFARPDRPRGPPLSERTPSITRSAQQAC</sequence>
<evidence type="ECO:0000256" key="1">
    <source>
        <dbReference type="SAM" id="MobiDB-lite"/>
    </source>
</evidence>
<protein>
    <recommendedName>
        <fullName evidence="5">MFS transporter</fullName>
    </recommendedName>
</protein>
<organism evidence="3 4">
    <name type="scientific">Kribbella deserti</name>
    <dbReference type="NCBI Taxonomy" id="1926257"/>
    <lineage>
        <taxon>Bacteria</taxon>
        <taxon>Bacillati</taxon>
        <taxon>Actinomycetota</taxon>
        <taxon>Actinomycetes</taxon>
        <taxon>Propionibacteriales</taxon>
        <taxon>Kribbellaceae</taxon>
        <taxon>Kribbella</taxon>
    </lineage>
</organism>
<feature type="transmembrane region" description="Helical" evidence="2">
    <location>
        <begin position="12"/>
        <end position="32"/>
    </location>
</feature>
<keyword evidence="4" id="KW-1185">Reference proteome</keyword>
<feature type="compositionally biased region" description="Polar residues" evidence="1">
    <location>
        <begin position="189"/>
        <end position="201"/>
    </location>
</feature>
<keyword evidence="2" id="KW-1133">Transmembrane helix</keyword>
<proteinExistence type="predicted"/>
<keyword evidence="2" id="KW-0812">Transmembrane</keyword>
<evidence type="ECO:0000313" key="3">
    <source>
        <dbReference type="EMBL" id="MFC0625676.1"/>
    </source>
</evidence>
<evidence type="ECO:0000256" key="2">
    <source>
        <dbReference type="SAM" id="Phobius"/>
    </source>
</evidence>
<name>A0ABV6QM19_9ACTN</name>
<feature type="transmembrane region" description="Helical" evidence="2">
    <location>
        <begin position="63"/>
        <end position="87"/>
    </location>
</feature>
<keyword evidence="2" id="KW-0472">Membrane</keyword>
<evidence type="ECO:0000313" key="4">
    <source>
        <dbReference type="Proteomes" id="UP001589890"/>
    </source>
</evidence>
<feature type="region of interest" description="Disordered" evidence="1">
    <location>
        <begin position="176"/>
        <end position="201"/>
    </location>
</feature>
<evidence type="ECO:0008006" key="5">
    <source>
        <dbReference type="Google" id="ProtNLM"/>
    </source>
</evidence>